<dbReference type="Gene3D" id="3.30.450.40">
    <property type="match status" value="1"/>
</dbReference>
<gene>
    <name evidence="2" type="ORF">ACE1CA_14970</name>
</gene>
<proteinExistence type="predicted"/>
<evidence type="ECO:0000313" key="3">
    <source>
        <dbReference type="Proteomes" id="UP001576780"/>
    </source>
</evidence>
<name>A0ABV4WL74_9CYAN</name>
<evidence type="ECO:0000313" key="2">
    <source>
        <dbReference type="EMBL" id="MFB2835829.1"/>
    </source>
</evidence>
<protein>
    <submittedName>
        <fullName evidence="2">GAF domain-containing protein</fullName>
    </submittedName>
</protein>
<sequence length="83" mass="9507">MCPIFDGQLEQLKVIGVLWIFKSISSSFSEMEIHLVQQVANQCAIALRQARLYEAAQFQVNELERLNKLKDDFLCTISYVVAL</sequence>
<dbReference type="RefSeq" id="WP_413278233.1">
    <property type="nucleotide sequence ID" value="NZ_JBHFNT010000123.1"/>
</dbReference>
<dbReference type="Pfam" id="PF01590">
    <property type="entry name" value="GAF"/>
    <property type="match status" value="1"/>
</dbReference>
<reference evidence="2 3" key="1">
    <citation type="submission" date="2024-09" db="EMBL/GenBank/DDBJ databases">
        <title>Floridaenema gen nov. (Aerosakkonemataceae, Aerosakkonematales ord. nov., Cyanobacteria) from benthic tropical and subtropical fresh waters, with the description of four new species.</title>
        <authorList>
            <person name="Moretto J.A."/>
            <person name="Berthold D.E."/>
            <person name="Lefler F.W."/>
            <person name="Huang I.-S."/>
            <person name="Laughinghouse H. IV."/>
        </authorList>
    </citation>
    <scope>NUCLEOTIDE SEQUENCE [LARGE SCALE GENOMIC DNA]</scope>
    <source>
        <strain evidence="2 3">BLCC-F167</strain>
    </source>
</reference>
<dbReference type="EMBL" id="JBHFNT010000123">
    <property type="protein sequence ID" value="MFB2835829.1"/>
    <property type="molecule type" value="Genomic_DNA"/>
</dbReference>
<keyword evidence="3" id="KW-1185">Reference proteome</keyword>
<dbReference type="InterPro" id="IPR029016">
    <property type="entry name" value="GAF-like_dom_sf"/>
</dbReference>
<comment type="caution">
    <text evidence="2">The sequence shown here is derived from an EMBL/GenBank/DDBJ whole genome shotgun (WGS) entry which is preliminary data.</text>
</comment>
<accession>A0ABV4WL74</accession>
<feature type="domain" description="GAF" evidence="1">
    <location>
        <begin position="3"/>
        <end position="47"/>
    </location>
</feature>
<dbReference type="Proteomes" id="UP001576780">
    <property type="component" value="Unassembled WGS sequence"/>
</dbReference>
<dbReference type="InterPro" id="IPR003018">
    <property type="entry name" value="GAF"/>
</dbReference>
<organism evidence="2 3">
    <name type="scientific">Floridaenema evergladense BLCC-F167</name>
    <dbReference type="NCBI Taxonomy" id="3153639"/>
    <lineage>
        <taxon>Bacteria</taxon>
        <taxon>Bacillati</taxon>
        <taxon>Cyanobacteriota</taxon>
        <taxon>Cyanophyceae</taxon>
        <taxon>Oscillatoriophycideae</taxon>
        <taxon>Aerosakkonematales</taxon>
        <taxon>Aerosakkonemataceae</taxon>
        <taxon>Floridanema</taxon>
        <taxon>Floridanema evergladense</taxon>
    </lineage>
</organism>
<dbReference type="SUPFAM" id="SSF55781">
    <property type="entry name" value="GAF domain-like"/>
    <property type="match status" value="1"/>
</dbReference>
<evidence type="ECO:0000259" key="1">
    <source>
        <dbReference type="Pfam" id="PF01590"/>
    </source>
</evidence>